<dbReference type="SUPFAM" id="SSF52540">
    <property type="entry name" value="P-loop containing nucleoside triphosphate hydrolases"/>
    <property type="match status" value="1"/>
</dbReference>
<sequence>MAVHHVRVFWSFNCLEKSSIARQLKPSVRAQCINNPTAHIIKTQATELFYSFAPAEPLAFVSVVVGGSLGFLGHTEWPRKSRIVFPGIFGSVGAIYEHEIPKIGTGSGQSRQEIDGPCPEICHVVNPSWMGLVNASPAKHDFGHCERTVKKWASSSLDLEVKEDKHTLQDLLFFLHVPRTGGRTYFHCFLKRLYPSSLECPRSYDKLRFDPSKPNCRLLVTHDDYSMMSKLPREKTSVVTILRNPLDRVFSAYEFSVEVAARFLVHPNLTSAKQMALRIRSKTKGVSTLDIWPWKYLVPWMRDDLFARRDARKDKGPNYVKGNDSYNMEEIVMPLHEYINDPIARDIIHNGATFQVGNSFGKERTNSIGEDGELTRVGSRVRLKGQSGLRLEHIQRGFLWGGGTLEQKPHLIRGCFWVLWWWVKTLHYDTLAGQDFGVAKWQIGVMEMEVVMVALACNALWWESPSLIIDIGNKGEIWDRRSVSSVWKVKVWIGLLFLLVGASRGIVILWDSVKFNCGVEEGLLDGASRPTWSDFPKVVCRRGFNVIRRISEKMGDSRLTVNMRCFDEFIRESGLLDPPLGMRLLHGSNMHVNPICKRRLRKVLHETIFGSQGAFVEGRQILDAVLIANEDEKRRSGEEGVVFKIDFEKAYDHVDWGFLDHVLQRKGFSQKWRSWMRGCLSSSSFAILVNGNAKGWVKASRGLRQGDPLSHFLFTLVADVLSRLMIRAEETGITEGFLVGRDRTRVSLLQFADDTIFFSKASLDLLQNLKIILLVFGQESGLKINLEKSTISGLPLGGNPKTIGFWDPVSCLSHIPSYFLSLFKIPVSIASKIEKMQRDFLWSGAGEGKRDHLIRWEVVSRPREMGGLGFGKTSMRNSALLGKWLWSS</sequence>
<protein>
    <submittedName>
        <fullName evidence="8">Protein-tyrosine sulfotransferase</fullName>
    </submittedName>
</protein>
<dbReference type="EMBL" id="QGNW01000102">
    <property type="protein sequence ID" value="RVW97209.1"/>
    <property type="molecule type" value="Genomic_DNA"/>
</dbReference>
<evidence type="ECO:0000256" key="2">
    <source>
        <dbReference type="ARBA" id="ARBA00022679"/>
    </source>
</evidence>
<accession>A0A438IKF4</accession>
<dbReference type="CDD" id="cd01650">
    <property type="entry name" value="RT_nLTR_like"/>
    <property type="match status" value="1"/>
</dbReference>
<dbReference type="InterPro" id="IPR000477">
    <property type="entry name" value="RT_dom"/>
</dbReference>
<evidence type="ECO:0000259" key="7">
    <source>
        <dbReference type="PROSITE" id="PS50878"/>
    </source>
</evidence>
<evidence type="ECO:0000313" key="8">
    <source>
        <dbReference type="EMBL" id="RVW97209.1"/>
    </source>
</evidence>
<evidence type="ECO:0000256" key="6">
    <source>
        <dbReference type="ARBA" id="ARBA00023180"/>
    </source>
</evidence>
<evidence type="ECO:0000256" key="1">
    <source>
        <dbReference type="ARBA" id="ARBA00004167"/>
    </source>
</evidence>
<dbReference type="PROSITE" id="PS50878">
    <property type="entry name" value="RT_POL"/>
    <property type="match status" value="1"/>
</dbReference>
<keyword evidence="3" id="KW-0812">Transmembrane</keyword>
<keyword evidence="6" id="KW-0325">Glycoprotein</keyword>
<keyword evidence="5" id="KW-0472">Membrane</keyword>
<comment type="caution">
    <text evidence="8">The sequence shown here is derived from an EMBL/GenBank/DDBJ whole genome shotgun (WGS) entry which is preliminary data.</text>
</comment>
<reference evidence="8 9" key="1">
    <citation type="journal article" date="2018" name="PLoS Genet.">
        <title>Population sequencing reveals clonal diversity and ancestral inbreeding in the grapevine cultivar Chardonnay.</title>
        <authorList>
            <person name="Roach M.J."/>
            <person name="Johnson D.L."/>
            <person name="Bohlmann J."/>
            <person name="van Vuuren H.J."/>
            <person name="Jones S.J."/>
            <person name="Pretorius I.S."/>
            <person name="Schmidt S.A."/>
            <person name="Borneman A.R."/>
        </authorList>
    </citation>
    <scope>NUCLEOTIDE SEQUENCE [LARGE SCALE GENOMIC DNA]</scope>
    <source>
        <strain evidence="9">cv. Chardonnay</strain>
        <tissue evidence="8">Leaf</tissue>
    </source>
</reference>
<dbReference type="Gene3D" id="3.40.50.300">
    <property type="entry name" value="P-loop containing nucleotide triphosphate hydrolases"/>
    <property type="match status" value="1"/>
</dbReference>
<evidence type="ECO:0000256" key="4">
    <source>
        <dbReference type="ARBA" id="ARBA00022989"/>
    </source>
</evidence>
<dbReference type="InterPro" id="IPR043502">
    <property type="entry name" value="DNA/RNA_pol_sf"/>
</dbReference>
<dbReference type="InterPro" id="IPR027417">
    <property type="entry name" value="P-loop_NTPase"/>
</dbReference>
<dbReference type="GO" id="GO:0016020">
    <property type="term" value="C:membrane"/>
    <property type="evidence" value="ECO:0007669"/>
    <property type="project" value="UniProtKB-SubCell"/>
</dbReference>
<dbReference type="InterPro" id="IPR010635">
    <property type="entry name" value="Heparan_SO4-6-sulfoTrfase"/>
</dbReference>
<dbReference type="Pfam" id="PF00078">
    <property type="entry name" value="RVT_1"/>
    <property type="match status" value="1"/>
</dbReference>
<dbReference type="PANTHER" id="PTHR12812:SF0">
    <property type="entry name" value="HEPARAN-SULFATE 6-O-SULFOTRANSFERASE"/>
    <property type="match status" value="1"/>
</dbReference>
<dbReference type="AlphaFoldDB" id="A0A438IKF4"/>
<evidence type="ECO:0000256" key="5">
    <source>
        <dbReference type="ARBA" id="ARBA00023136"/>
    </source>
</evidence>
<dbReference type="Proteomes" id="UP000288805">
    <property type="component" value="Unassembled WGS sequence"/>
</dbReference>
<organism evidence="8 9">
    <name type="scientific">Vitis vinifera</name>
    <name type="common">Grape</name>
    <dbReference type="NCBI Taxonomy" id="29760"/>
    <lineage>
        <taxon>Eukaryota</taxon>
        <taxon>Viridiplantae</taxon>
        <taxon>Streptophyta</taxon>
        <taxon>Embryophyta</taxon>
        <taxon>Tracheophyta</taxon>
        <taxon>Spermatophyta</taxon>
        <taxon>Magnoliopsida</taxon>
        <taxon>eudicotyledons</taxon>
        <taxon>Gunneridae</taxon>
        <taxon>Pentapetalae</taxon>
        <taxon>rosids</taxon>
        <taxon>Vitales</taxon>
        <taxon>Vitaceae</taxon>
        <taxon>Viteae</taxon>
        <taxon>Vitis</taxon>
    </lineage>
</organism>
<gene>
    <name evidence="8" type="primary">TPST_1</name>
    <name evidence="8" type="ORF">CK203_025926</name>
</gene>
<keyword evidence="4" id="KW-1133">Transmembrane helix</keyword>
<name>A0A438IKF4_VITVI</name>
<proteinExistence type="predicted"/>
<dbReference type="SUPFAM" id="SSF56672">
    <property type="entry name" value="DNA/RNA polymerases"/>
    <property type="match status" value="1"/>
</dbReference>
<dbReference type="GO" id="GO:0008146">
    <property type="term" value="F:sulfotransferase activity"/>
    <property type="evidence" value="ECO:0007669"/>
    <property type="project" value="InterPro"/>
</dbReference>
<evidence type="ECO:0000256" key="3">
    <source>
        <dbReference type="ARBA" id="ARBA00022692"/>
    </source>
</evidence>
<comment type="subcellular location">
    <subcellularLocation>
        <location evidence="1">Membrane</location>
        <topology evidence="1">Single-pass membrane protein</topology>
    </subcellularLocation>
</comment>
<evidence type="ECO:0000313" key="9">
    <source>
        <dbReference type="Proteomes" id="UP000288805"/>
    </source>
</evidence>
<dbReference type="PANTHER" id="PTHR12812">
    <property type="entry name" value="HEPARAN SULFATE 6-O-SULFOTRANSFERASE 3"/>
    <property type="match status" value="1"/>
</dbReference>
<keyword evidence="2 8" id="KW-0808">Transferase</keyword>
<feature type="domain" description="Reverse transcriptase" evidence="7">
    <location>
        <begin position="566"/>
        <end position="811"/>
    </location>
</feature>